<protein>
    <submittedName>
        <fullName evidence="2">Uncharacterized protein</fullName>
    </submittedName>
</protein>
<dbReference type="PROSITE" id="PS51257">
    <property type="entry name" value="PROKAR_LIPOPROTEIN"/>
    <property type="match status" value="1"/>
</dbReference>
<sequence length="147" mass="14899">MMKLQLIVLAVLTAIGSCSEMQMHNRAMSYNDALPANGIFAGRMVKRANECDPRGDGGCSQAACSSGTATCANGSCACIDLPKCPDCSSLQSQCAPGADAVCGSAGNCYCKITNGGANCASNMNYIDSKGTSCCALSQAALQAKADC</sequence>
<evidence type="ECO:0000313" key="3">
    <source>
        <dbReference type="Proteomes" id="UP000225277"/>
    </source>
</evidence>
<accession>A0A2D3VDM4</accession>
<evidence type="ECO:0000313" key="2">
    <source>
        <dbReference type="EMBL" id="CZT21906.1"/>
    </source>
</evidence>
<dbReference type="GeneID" id="35602884"/>
<dbReference type="Proteomes" id="UP000225277">
    <property type="component" value="Unassembled WGS sequence"/>
</dbReference>
<organism evidence="2 3">
    <name type="scientific">Ramularia collo-cygni</name>
    <dbReference type="NCBI Taxonomy" id="112498"/>
    <lineage>
        <taxon>Eukaryota</taxon>
        <taxon>Fungi</taxon>
        <taxon>Dikarya</taxon>
        <taxon>Ascomycota</taxon>
        <taxon>Pezizomycotina</taxon>
        <taxon>Dothideomycetes</taxon>
        <taxon>Dothideomycetidae</taxon>
        <taxon>Mycosphaerellales</taxon>
        <taxon>Mycosphaerellaceae</taxon>
        <taxon>Ramularia</taxon>
    </lineage>
</organism>
<reference evidence="2 3" key="1">
    <citation type="submission" date="2016-03" db="EMBL/GenBank/DDBJ databases">
        <authorList>
            <person name="Ploux O."/>
        </authorList>
    </citation>
    <scope>NUCLEOTIDE SEQUENCE [LARGE SCALE GENOMIC DNA]</scope>
    <source>
        <strain evidence="2 3">URUG2</strain>
    </source>
</reference>
<keyword evidence="1" id="KW-0732">Signal</keyword>
<feature type="chain" id="PRO_5013884740" evidence="1">
    <location>
        <begin position="19"/>
        <end position="147"/>
    </location>
</feature>
<dbReference type="EMBL" id="FJUY01000012">
    <property type="protein sequence ID" value="CZT21906.1"/>
    <property type="molecule type" value="Genomic_DNA"/>
</dbReference>
<proteinExistence type="predicted"/>
<evidence type="ECO:0000256" key="1">
    <source>
        <dbReference type="SAM" id="SignalP"/>
    </source>
</evidence>
<dbReference type="AlphaFoldDB" id="A0A2D3VDM4"/>
<dbReference type="RefSeq" id="XP_023628795.1">
    <property type="nucleotide sequence ID" value="XM_023773027.1"/>
</dbReference>
<feature type="signal peptide" evidence="1">
    <location>
        <begin position="1"/>
        <end position="18"/>
    </location>
</feature>
<keyword evidence="3" id="KW-1185">Reference proteome</keyword>
<name>A0A2D3VDM4_9PEZI</name>
<gene>
    <name evidence="2" type="ORF">RCC_07773</name>
</gene>